<name>A0A2M8Z9J5_9FIRM</name>
<feature type="transmembrane region" description="Helical" evidence="1">
    <location>
        <begin position="104"/>
        <end position="124"/>
    </location>
</feature>
<evidence type="ECO:0000313" key="2">
    <source>
        <dbReference type="EMBL" id="PJJ30125.1"/>
    </source>
</evidence>
<keyword evidence="1" id="KW-0812">Transmembrane</keyword>
<evidence type="ECO:0000256" key="1">
    <source>
        <dbReference type="SAM" id="Phobius"/>
    </source>
</evidence>
<evidence type="ECO:0000313" key="3">
    <source>
        <dbReference type="Proteomes" id="UP000231092"/>
    </source>
</evidence>
<dbReference type="EMBL" id="PGET01000001">
    <property type="protein sequence ID" value="PJJ30125.1"/>
    <property type="molecule type" value="Genomic_DNA"/>
</dbReference>
<keyword evidence="1" id="KW-0472">Membrane</keyword>
<dbReference type="AlphaFoldDB" id="A0A2M8Z9J5"/>
<protein>
    <submittedName>
        <fullName evidence="2">Uncharacterized protein</fullName>
    </submittedName>
</protein>
<comment type="caution">
    <text evidence="2">The sequence shown here is derived from an EMBL/GenBank/DDBJ whole genome shotgun (WGS) entry which is preliminary data.</text>
</comment>
<organism evidence="2 3">
    <name type="scientific">[Clostridium] celerecrescens 18A</name>
    <dbReference type="NCBI Taxonomy" id="1286362"/>
    <lineage>
        <taxon>Bacteria</taxon>
        <taxon>Bacillati</taxon>
        <taxon>Bacillota</taxon>
        <taxon>Clostridia</taxon>
        <taxon>Lachnospirales</taxon>
        <taxon>Lachnospiraceae</taxon>
        <taxon>Lacrimispora</taxon>
    </lineage>
</organism>
<accession>A0A2M8Z9J5</accession>
<reference evidence="2 3" key="1">
    <citation type="submission" date="2017-11" db="EMBL/GenBank/DDBJ databases">
        <title>Understudied soil microbes with underappreciated capabilities: Untangling the Clostridium saccharolyticum group.</title>
        <authorList>
            <person name="Leschine S."/>
        </authorList>
    </citation>
    <scope>NUCLEOTIDE SEQUENCE [LARGE SCALE GENOMIC DNA]</scope>
    <source>
        <strain evidence="2 3">18A</strain>
    </source>
</reference>
<proteinExistence type="predicted"/>
<keyword evidence="1" id="KW-1133">Transmembrane helix</keyword>
<gene>
    <name evidence="2" type="ORF">H171_3699</name>
</gene>
<dbReference type="Proteomes" id="UP000231092">
    <property type="component" value="Unassembled WGS sequence"/>
</dbReference>
<sequence>MRSIEKIKKYINNPVECETELTSYIMQNIVDIPFEELLNQKMLLKIYLSNKIDQREKEEIYELITYNRPDNVKNYIYFIKEIFPVINRIQYKISQQIQEGFDSLFIFLVCVGMFAMDNPSIIGYPKNS</sequence>